<dbReference type="EMBL" id="QMQY01000062">
    <property type="protein sequence ID" value="RLE50396.1"/>
    <property type="molecule type" value="Genomic_DNA"/>
</dbReference>
<name>A0A497ETE2_9CREN</name>
<dbReference type="Proteomes" id="UP000281962">
    <property type="component" value="Unassembled WGS sequence"/>
</dbReference>
<accession>A0A497ETE2</accession>
<sequence length="204" mass="23314">MKLENIRKLVAKEAARLLYYRLATEYKFAKLKAAKELGVNVLPSNREVADELDALADLLEGNLRVKRLIEMRYDALKIMECLSEFKPKLIGSVWRGTARIGSDIDIIAYANSPVEVIKKLKKCNFKIVHIEEKGKVFEDGLKRIFTHIYLQLPSGNKAEIVVRRPGDNFIEICDIYGDIIKGLAIEELKEVLKNDPAKKFIPQR</sequence>
<evidence type="ECO:0000259" key="1">
    <source>
        <dbReference type="Pfam" id="PF01909"/>
    </source>
</evidence>
<evidence type="ECO:0000313" key="3">
    <source>
        <dbReference type="Proteomes" id="UP000281962"/>
    </source>
</evidence>
<dbReference type="AlphaFoldDB" id="A0A497ETE2"/>
<protein>
    <recommendedName>
        <fullName evidence="1">Polymerase nucleotidyl transferase domain-containing protein</fullName>
    </recommendedName>
</protein>
<gene>
    <name evidence="2" type="ORF">DRJ21_01725</name>
</gene>
<dbReference type="SUPFAM" id="SSF81301">
    <property type="entry name" value="Nucleotidyltransferase"/>
    <property type="match status" value="1"/>
</dbReference>
<feature type="domain" description="Polymerase nucleotidyl transferase" evidence="1">
    <location>
        <begin position="89"/>
        <end position="128"/>
    </location>
</feature>
<dbReference type="InterPro" id="IPR002934">
    <property type="entry name" value="Polymerase_NTP_transf_dom"/>
</dbReference>
<proteinExistence type="predicted"/>
<comment type="caution">
    <text evidence="2">The sequence shown here is derived from an EMBL/GenBank/DDBJ whole genome shotgun (WGS) entry which is preliminary data.</text>
</comment>
<dbReference type="GO" id="GO:0016779">
    <property type="term" value="F:nucleotidyltransferase activity"/>
    <property type="evidence" value="ECO:0007669"/>
    <property type="project" value="InterPro"/>
</dbReference>
<evidence type="ECO:0000313" key="2">
    <source>
        <dbReference type="EMBL" id="RLE50396.1"/>
    </source>
</evidence>
<dbReference type="Pfam" id="PF01909">
    <property type="entry name" value="NTP_transf_2"/>
    <property type="match status" value="1"/>
</dbReference>
<organism evidence="2 3">
    <name type="scientific">Thermoproteota archaeon</name>
    <dbReference type="NCBI Taxonomy" id="2056631"/>
    <lineage>
        <taxon>Archaea</taxon>
        <taxon>Thermoproteota</taxon>
    </lineage>
</organism>
<reference evidence="2 3" key="1">
    <citation type="submission" date="2018-06" db="EMBL/GenBank/DDBJ databases">
        <title>Extensive metabolic versatility and redundancy in microbially diverse, dynamic hydrothermal sediments.</title>
        <authorList>
            <person name="Dombrowski N."/>
            <person name="Teske A."/>
            <person name="Baker B.J."/>
        </authorList>
    </citation>
    <scope>NUCLEOTIDE SEQUENCE [LARGE SCALE GENOMIC DNA]</scope>
    <source>
        <strain evidence="2">B30_G17</strain>
    </source>
</reference>
<dbReference type="InterPro" id="IPR043519">
    <property type="entry name" value="NT_sf"/>
</dbReference>